<dbReference type="NCBIfam" id="NF033635">
    <property type="entry name" value="SLATT_fungal"/>
    <property type="match status" value="1"/>
</dbReference>
<feature type="compositionally biased region" description="Low complexity" evidence="1">
    <location>
        <begin position="452"/>
        <end position="462"/>
    </location>
</feature>
<dbReference type="Proteomes" id="UP001408356">
    <property type="component" value="Unassembled WGS sequence"/>
</dbReference>
<feature type="compositionally biased region" description="Low complexity" evidence="1">
    <location>
        <begin position="472"/>
        <end position="485"/>
    </location>
</feature>
<dbReference type="PANTHER" id="PTHR38793">
    <property type="entry name" value="SLATT_FUNGAL DOMAIN-CONTAINING PROTEIN-RELATED"/>
    <property type="match status" value="1"/>
</dbReference>
<dbReference type="Pfam" id="PF18142">
    <property type="entry name" value="SLATT_fungal"/>
    <property type="match status" value="1"/>
</dbReference>
<keyword evidence="2" id="KW-0812">Transmembrane</keyword>
<feature type="compositionally biased region" description="Gly residues" evidence="1">
    <location>
        <begin position="516"/>
        <end position="525"/>
    </location>
</feature>
<dbReference type="EMBL" id="JARVKF010000279">
    <property type="protein sequence ID" value="KAK9419915.1"/>
    <property type="molecule type" value="Genomic_DNA"/>
</dbReference>
<feature type="domain" description="SMODS and SLOG-associating 2TM effector" evidence="3">
    <location>
        <begin position="219"/>
        <end position="341"/>
    </location>
</feature>
<organism evidence="4 5">
    <name type="scientific">Seiridium unicorne</name>
    <dbReference type="NCBI Taxonomy" id="138068"/>
    <lineage>
        <taxon>Eukaryota</taxon>
        <taxon>Fungi</taxon>
        <taxon>Dikarya</taxon>
        <taxon>Ascomycota</taxon>
        <taxon>Pezizomycotina</taxon>
        <taxon>Sordariomycetes</taxon>
        <taxon>Xylariomycetidae</taxon>
        <taxon>Amphisphaeriales</taxon>
        <taxon>Sporocadaceae</taxon>
        <taxon>Seiridium</taxon>
    </lineage>
</organism>
<keyword evidence="2" id="KW-0472">Membrane</keyword>
<protein>
    <recommendedName>
        <fullName evidence="3">SMODS and SLOG-associating 2TM effector domain-containing protein</fullName>
    </recommendedName>
</protein>
<comment type="caution">
    <text evidence="4">The sequence shown here is derived from an EMBL/GenBank/DDBJ whole genome shotgun (WGS) entry which is preliminary data.</text>
</comment>
<evidence type="ECO:0000256" key="1">
    <source>
        <dbReference type="SAM" id="MobiDB-lite"/>
    </source>
</evidence>
<feature type="compositionally biased region" description="Basic and acidic residues" evidence="1">
    <location>
        <begin position="416"/>
        <end position="447"/>
    </location>
</feature>
<evidence type="ECO:0000259" key="3">
    <source>
        <dbReference type="Pfam" id="PF18142"/>
    </source>
</evidence>
<name>A0ABR2UYZ6_9PEZI</name>
<feature type="transmembrane region" description="Helical" evidence="2">
    <location>
        <begin position="257"/>
        <end position="276"/>
    </location>
</feature>
<evidence type="ECO:0000256" key="2">
    <source>
        <dbReference type="SAM" id="Phobius"/>
    </source>
</evidence>
<gene>
    <name evidence="4" type="ORF">SUNI508_06921</name>
</gene>
<keyword evidence="5" id="KW-1185">Reference proteome</keyword>
<proteinExistence type="predicted"/>
<dbReference type="InterPro" id="IPR041622">
    <property type="entry name" value="SLATT_fungi"/>
</dbReference>
<feature type="compositionally biased region" description="Low complexity" evidence="1">
    <location>
        <begin position="398"/>
        <end position="412"/>
    </location>
</feature>
<dbReference type="PANTHER" id="PTHR38793:SF3">
    <property type="entry name" value="SMODS AND SLOG-ASSOCIATING 2TM EFFECTOR DOMAIN-CONTAINING PROTEIN"/>
    <property type="match status" value="1"/>
</dbReference>
<accession>A0ABR2UYZ6</accession>
<evidence type="ECO:0000313" key="5">
    <source>
        <dbReference type="Proteomes" id="UP001408356"/>
    </source>
</evidence>
<feature type="region of interest" description="Disordered" evidence="1">
    <location>
        <begin position="384"/>
        <end position="525"/>
    </location>
</feature>
<keyword evidence="2" id="KW-1133">Transmembrane helix</keyword>
<reference evidence="4 5" key="1">
    <citation type="journal article" date="2024" name="J. Plant Pathol.">
        <title>Sequence and assembly of the genome of Seiridium unicorne, isolate CBS 538.82, causal agent of cypress canker disease.</title>
        <authorList>
            <person name="Scali E."/>
            <person name="Rocca G.D."/>
            <person name="Danti R."/>
            <person name="Garbelotto M."/>
            <person name="Barberini S."/>
            <person name="Baroncelli R."/>
            <person name="Emiliani G."/>
        </authorList>
    </citation>
    <scope>NUCLEOTIDE SEQUENCE [LARGE SCALE GENOMIC DNA]</scope>
    <source>
        <strain evidence="4 5">BM-138-508</strain>
    </source>
</reference>
<sequence>MMETKLVDDPSSPHVDRIITGSIVEGEVEEARVGVNSEGYLTEEELANADAPAMGNDPMMILDSEMRSPVQKPGIVKLAQKVRSKSVQYPITIHIKVPELASGSANLGDWLLRRNQPAEPPIPTSSLLSHREMPASETSPLLWSTAVSREPYRSRSQDRLPYWRQDESVNPVKHKDQSGNNPHAQFCTLIGCPPSGLAKDQKFTVNKKSLYGRTISLLASQRLAYHFSASLSNTMLLSQVVLGAALTALGASESSHILITVFGAMNTVIAGLIAYLKSRGQPMRARMFRDDLERLLDEIENSEVMWRGISEGAHGYEEIDTDEVTVRSEVARLTRLYERAVRLNGMNNPDMYMAGAGGFDGNANGGARPNRGGPYPRMTLPAVAAQPAPQPSADNSGPAVPVVAAPEDAAPATKVIAKEDKKEEKKDETKAEEKQPVVDGVVEDKGKAVTQPESASEATSSPAPTPAPAPTSTPAQPTVAQAPAPVLNPDIDPDASPATAARLKPKKSTSVTEVNGIGGNGQKSP</sequence>
<evidence type="ECO:0000313" key="4">
    <source>
        <dbReference type="EMBL" id="KAK9419915.1"/>
    </source>
</evidence>